<protein>
    <submittedName>
        <fullName evidence="2">Uncharacterized protein</fullName>
    </submittedName>
</protein>
<dbReference type="AlphaFoldDB" id="A0A839V8C1"/>
<evidence type="ECO:0000313" key="2">
    <source>
        <dbReference type="EMBL" id="MBB3188954.1"/>
    </source>
</evidence>
<sequence>MQGFWLPLTLTVAFGAFIGTLFRLSRRPGSERPLMFPLVGMLGGLTAFVIHQLLLWLVGAPAWLLPLLVILQIWLWLGPLGPRIARRRN</sequence>
<gene>
    <name evidence="2" type="ORF">FHR94_000172</name>
</gene>
<feature type="transmembrane region" description="Helical" evidence="1">
    <location>
        <begin position="36"/>
        <end position="57"/>
    </location>
</feature>
<dbReference type="RefSeq" id="WP_183323577.1">
    <property type="nucleotide sequence ID" value="NZ_JACHXP010000001.1"/>
</dbReference>
<keyword evidence="1" id="KW-1133">Transmembrane helix</keyword>
<dbReference type="Proteomes" id="UP000547614">
    <property type="component" value="Unassembled WGS sequence"/>
</dbReference>
<feature type="transmembrane region" description="Helical" evidence="1">
    <location>
        <begin position="63"/>
        <end position="81"/>
    </location>
</feature>
<evidence type="ECO:0000256" key="1">
    <source>
        <dbReference type="SAM" id="Phobius"/>
    </source>
</evidence>
<dbReference type="EMBL" id="JACHXP010000001">
    <property type="protein sequence ID" value="MBB3188954.1"/>
    <property type="molecule type" value="Genomic_DNA"/>
</dbReference>
<organism evidence="2 3">
    <name type="scientific">Halomonas cerina</name>
    <dbReference type="NCBI Taxonomy" id="447424"/>
    <lineage>
        <taxon>Bacteria</taxon>
        <taxon>Pseudomonadati</taxon>
        <taxon>Pseudomonadota</taxon>
        <taxon>Gammaproteobacteria</taxon>
        <taxon>Oceanospirillales</taxon>
        <taxon>Halomonadaceae</taxon>
        <taxon>Halomonas</taxon>
    </lineage>
</organism>
<comment type="caution">
    <text evidence="2">The sequence shown here is derived from an EMBL/GenBank/DDBJ whole genome shotgun (WGS) entry which is preliminary data.</text>
</comment>
<proteinExistence type="predicted"/>
<keyword evidence="1" id="KW-0812">Transmembrane</keyword>
<keyword evidence="1" id="KW-0472">Membrane</keyword>
<evidence type="ECO:0000313" key="3">
    <source>
        <dbReference type="Proteomes" id="UP000547614"/>
    </source>
</evidence>
<name>A0A839V8C1_9GAMM</name>
<feature type="transmembrane region" description="Helical" evidence="1">
    <location>
        <begin position="6"/>
        <end position="24"/>
    </location>
</feature>
<reference evidence="2 3" key="1">
    <citation type="submission" date="2020-08" db="EMBL/GenBank/DDBJ databases">
        <title>Genomic Encyclopedia of Type Strains, Phase III (KMG-III): the genomes of soil and plant-associated and newly described type strains.</title>
        <authorList>
            <person name="Whitman W."/>
        </authorList>
    </citation>
    <scope>NUCLEOTIDE SEQUENCE [LARGE SCALE GENOMIC DNA]</scope>
    <source>
        <strain evidence="2 3">CECT 7282</strain>
    </source>
</reference>
<keyword evidence="3" id="KW-1185">Reference proteome</keyword>
<accession>A0A839V8C1</accession>